<dbReference type="InterPro" id="IPR002036">
    <property type="entry name" value="YbeY"/>
</dbReference>
<comment type="cofactor">
    <cofactor evidence="9">
        <name>Zn(2+)</name>
        <dbReference type="ChEBI" id="CHEBI:29105"/>
    </cofactor>
    <text evidence="9">Binds 1 zinc ion.</text>
</comment>
<evidence type="ECO:0000313" key="10">
    <source>
        <dbReference type="EMBL" id="SKC79576.1"/>
    </source>
</evidence>
<comment type="function">
    <text evidence="9">Single strand-specific metallo-endoribonuclease involved in late-stage 70S ribosome quality control and in maturation of the 3' terminus of the 16S rRNA.</text>
</comment>
<keyword evidence="4 9" id="KW-0540">Nuclease</keyword>
<dbReference type="EMBL" id="FUZT01000008">
    <property type="protein sequence ID" value="SKC79576.1"/>
    <property type="molecule type" value="Genomic_DNA"/>
</dbReference>
<evidence type="ECO:0000313" key="11">
    <source>
        <dbReference type="Proteomes" id="UP000190285"/>
    </source>
</evidence>
<dbReference type="SUPFAM" id="SSF55486">
    <property type="entry name" value="Metalloproteases ('zincins'), catalytic domain"/>
    <property type="match status" value="1"/>
</dbReference>
<dbReference type="GO" id="GO:0004521">
    <property type="term" value="F:RNA endonuclease activity"/>
    <property type="evidence" value="ECO:0007669"/>
    <property type="project" value="UniProtKB-UniRule"/>
</dbReference>
<name>A0A1T5LUE0_9FIRM</name>
<evidence type="ECO:0000256" key="7">
    <source>
        <dbReference type="ARBA" id="ARBA00022801"/>
    </source>
</evidence>
<evidence type="ECO:0000256" key="6">
    <source>
        <dbReference type="ARBA" id="ARBA00022759"/>
    </source>
</evidence>
<sequence>MINIDIINKQDIIKYNDEINKILEKVVKKSLEVENIDNNIEISISFVDNNEIKRLNKNFREKDAETDVLSFPQYDNQELFRDQNNIVVLGDIVISLEKAKEQAGEYGHSFEREVAFLTAHSMFHLLGYDHDNEENTKSMRVKEEKVLELLGILR</sequence>
<evidence type="ECO:0000256" key="5">
    <source>
        <dbReference type="ARBA" id="ARBA00022723"/>
    </source>
</evidence>
<dbReference type="Proteomes" id="UP000190285">
    <property type="component" value="Unassembled WGS sequence"/>
</dbReference>
<dbReference type="STRING" id="36842.SAMN02194393_03327"/>
<comment type="subcellular location">
    <subcellularLocation>
        <location evidence="9">Cytoplasm</location>
    </subcellularLocation>
</comment>
<keyword evidence="2 9" id="KW-0690">Ribosome biogenesis</keyword>
<feature type="binding site" evidence="9">
    <location>
        <position position="130"/>
    </location>
    <ligand>
        <name>Zn(2+)</name>
        <dbReference type="ChEBI" id="CHEBI:29105"/>
        <note>catalytic</note>
    </ligand>
</feature>
<keyword evidence="11" id="KW-1185">Reference proteome</keyword>
<feature type="binding site" evidence="9">
    <location>
        <position position="120"/>
    </location>
    <ligand>
        <name>Zn(2+)</name>
        <dbReference type="ChEBI" id="CHEBI:29105"/>
        <note>catalytic</note>
    </ligand>
</feature>
<keyword evidence="8 9" id="KW-0862">Zinc</keyword>
<dbReference type="EC" id="3.1.-.-" evidence="9"/>
<dbReference type="InterPro" id="IPR023091">
    <property type="entry name" value="MetalPrtase_cat_dom_sf_prd"/>
</dbReference>
<dbReference type="HAMAP" id="MF_00009">
    <property type="entry name" value="Endoribonucl_YbeY"/>
    <property type="match status" value="1"/>
</dbReference>
<feature type="binding site" evidence="9">
    <location>
        <position position="124"/>
    </location>
    <ligand>
        <name>Zn(2+)</name>
        <dbReference type="ChEBI" id="CHEBI:29105"/>
        <note>catalytic</note>
    </ligand>
</feature>
<keyword evidence="5 9" id="KW-0479">Metal-binding</keyword>
<dbReference type="AlphaFoldDB" id="A0A1T5LUE0"/>
<dbReference type="GO" id="GO:0006364">
    <property type="term" value="P:rRNA processing"/>
    <property type="evidence" value="ECO:0007669"/>
    <property type="project" value="UniProtKB-UniRule"/>
</dbReference>
<reference evidence="10 11" key="1">
    <citation type="submission" date="2017-02" db="EMBL/GenBank/DDBJ databases">
        <authorList>
            <person name="Peterson S.W."/>
        </authorList>
    </citation>
    <scope>NUCLEOTIDE SEQUENCE [LARGE SCALE GENOMIC DNA]</scope>
    <source>
        <strain evidence="10 11">M1</strain>
    </source>
</reference>
<keyword evidence="3 9" id="KW-0698">rRNA processing</keyword>
<evidence type="ECO:0000256" key="2">
    <source>
        <dbReference type="ARBA" id="ARBA00022517"/>
    </source>
</evidence>
<evidence type="ECO:0000256" key="8">
    <source>
        <dbReference type="ARBA" id="ARBA00022833"/>
    </source>
</evidence>
<evidence type="ECO:0000256" key="4">
    <source>
        <dbReference type="ARBA" id="ARBA00022722"/>
    </source>
</evidence>
<protein>
    <recommendedName>
        <fullName evidence="9">Endoribonuclease YbeY</fullName>
        <ecNumber evidence="9">3.1.-.-</ecNumber>
    </recommendedName>
</protein>
<organism evidence="10 11">
    <name type="scientific">Maledivibacter halophilus</name>
    <dbReference type="NCBI Taxonomy" id="36842"/>
    <lineage>
        <taxon>Bacteria</taxon>
        <taxon>Bacillati</taxon>
        <taxon>Bacillota</taxon>
        <taxon>Clostridia</taxon>
        <taxon>Peptostreptococcales</taxon>
        <taxon>Caminicellaceae</taxon>
        <taxon>Maledivibacter</taxon>
    </lineage>
</organism>
<dbReference type="NCBIfam" id="TIGR00043">
    <property type="entry name" value="rRNA maturation RNase YbeY"/>
    <property type="match status" value="1"/>
</dbReference>
<dbReference type="PANTHER" id="PTHR46986:SF1">
    <property type="entry name" value="ENDORIBONUCLEASE YBEY, CHLOROPLASTIC"/>
    <property type="match status" value="1"/>
</dbReference>
<comment type="similarity">
    <text evidence="1 9">Belongs to the endoribonuclease YbeY family.</text>
</comment>
<evidence type="ECO:0000256" key="1">
    <source>
        <dbReference type="ARBA" id="ARBA00010875"/>
    </source>
</evidence>
<dbReference type="Pfam" id="PF02130">
    <property type="entry name" value="YbeY"/>
    <property type="match status" value="1"/>
</dbReference>
<dbReference type="PANTHER" id="PTHR46986">
    <property type="entry name" value="ENDORIBONUCLEASE YBEY, CHLOROPLASTIC"/>
    <property type="match status" value="1"/>
</dbReference>
<dbReference type="GO" id="GO:0004222">
    <property type="term" value="F:metalloendopeptidase activity"/>
    <property type="evidence" value="ECO:0007669"/>
    <property type="project" value="InterPro"/>
</dbReference>
<dbReference type="GO" id="GO:0005737">
    <property type="term" value="C:cytoplasm"/>
    <property type="evidence" value="ECO:0007669"/>
    <property type="project" value="UniProtKB-SubCell"/>
</dbReference>
<proteinExistence type="inferred from homology"/>
<accession>A0A1T5LUE0</accession>
<gene>
    <name evidence="9" type="primary">ybeY</name>
    <name evidence="10" type="ORF">SAMN02194393_03327</name>
</gene>
<dbReference type="GO" id="GO:0008270">
    <property type="term" value="F:zinc ion binding"/>
    <property type="evidence" value="ECO:0007669"/>
    <property type="project" value="UniProtKB-UniRule"/>
</dbReference>
<keyword evidence="9" id="KW-0963">Cytoplasm</keyword>
<dbReference type="Gene3D" id="3.40.390.30">
    <property type="entry name" value="Metalloproteases ('zincins'), catalytic domain"/>
    <property type="match status" value="1"/>
</dbReference>
<keyword evidence="7 9" id="KW-0378">Hydrolase</keyword>
<evidence type="ECO:0000256" key="3">
    <source>
        <dbReference type="ARBA" id="ARBA00022552"/>
    </source>
</evidence>
<evidence type="ECO:0000256" key="9">
    <source>
        <dbReference type="HAMAP-Rule" id="MF_00009"/>
    </source>
</evidence>
<keyword evidence="6 9" id="KW-0255">Endonuclease</keyword>